<dbReference type="EMBL" id="QRAP01000007">
    <property type="protein sequence ID" value="RDK89514.1"/>
    <property type="molecule type" value="Genomic_DNA"/>
</dbReference>
<dbReference type="AlphaFoldDB" id="A0A370QMB8"/>
<name>A0A370QMB8_9GAMM</name>
<accession>A0A370QMB8</accession>
<sequence>MLQLTRMLIIVLPLCLTGCTVLDRVFGDFFGTEARTPELAYEVRPDMTCPSASTQGTAQGFYNIYIPRRYGGGLPDESLLFAIRPYISDALYRALDQAKQRQRAQIAANPGEKPDFTEGDLFSSLFEGPERAVVIPENKSADTPGVVTLPVDFYRQETEHVNKWEDAVVLVQERGCWVIDDIRYGGNWTSSSDGTLRQVLSIP</sequence>
<dbReference type="Proteomes" id="UP000254848">
    <property type="component" value="Unassembled WGS sequence"/>
</dbReference>
<dbReference type="RefSeq" id="WP_115459385.1">
    <property type="nucleotide sequence ID" value="NZ_QRAP01000007.1"/>
</dbReference>
<organism evidence="1 2">
    <name type="scientific">Enterobacillus tribolii</name>
    <dbReference type="NCBI Taxonomy" id="1487935"/>
    <lineage>
        <taxon>Bacteria</taxon>
        <taxon>Pseudomonadati</taxon>
        <taxon>Pseudomonadota</taxon>
        <taxon>Gammaproteobacteria</taxon>
        <taxon>Enterobacterales</taxon>
        <taxon>Hafniaceae</taxon>
        <taxon>Enterobacillus</taxon>
    </lineage>
</organism>
<protein>
    <submittedName>
        <fullName evidence="1">Uncharacterized protein DUF3828</fullName>
    </submittedName>
</protein>
<comment type="caution">
    <text evidence="1">The sequence shown here is derived from an EMBL/GenBank/DDBJ whole genome shotgun (WGS) entry which is preliminary data.</text>
</comment>
<gene>
    <name evidence="1" type="ORF">C8D90_107166</name>
</gene>
<proteinExistence type="predicted"/>
<evidence type="ECO:0000313" key="1">
    <source>
        <dbReference type="EMBL" id="RDK89514.1"/>
    </source>
</evidence>
<keyword evidence="2" id="KW-1185">Reference proteome</keyword>
<evidence type="ECO:0000313" key="2">
    <source>
        <dbReference type="Proteomes" id="UP000254848"/>
    </source>
</evidence>
<dbReference type="OrthoDB" id="6076941at2"/>
<reference evidence="1 2" key="1">
    <citation type="submission" date="2018-07" db="EMBL/GenBank/DDBJ databases">
        <title>Genomic Encyclopedia of Type Strains, Phase IV (KMG-IV): sequencing the most valuable type-strain genomes for metagenomic binning, comparative biology and taxonomic classification.</title>
        <authorList>
            <person name="Goeker M."/>
        </authorList>
    </citation>
    <scope>NUCLEOTIDE SEQUENCE [LARGE SCALE GENOMIC DNA]</scope>
    <source>
        <strain evidence="1 2">DSM 103736</strain>
    </source>
</reference>